<organism evidence="2">
    <name type="scientific">Sediminibacterium sp. KACHI17</name>
    <dbReference type="NCBI Taxonomy" id="1751071"/>
    <lineage>
        <taxon>Bacteria</taxon>
        <taxon>Pseudomonadati</taxon>
        <taxon>Bacteroidota</taxon>
        <taxon>Chitinophagia</taxon>
        <taxon>Chitinophagales</taxon>
        <taxon>Chitinophagaceae</taxon>
        <taxon>Sediminibacterium</taxon>
    </lineage>
</organism>
<protein>
    <recommendedName>
        <fullName evidence="3">Secreted protein</fullName>
    </recommendedName>
</protein>
<proteinExistence type="predicted"/>
<evidence type="ECO:0008006" key="3">
    <source>
        <dbReference type="Google" id="ProtNLM"/>
    </source>
</evidence>
<sequence>MHMRKHLLLAAAFCLTGHLLSAQSFERIDPLRHAKETIQFMSDGNGQPFKPTRGFEEEGSPFFSNEYLESTIQLMNGKSYHRIPVKINYLTGELLFKTEDGQEMSVIKPFQRVALTKDGQTYVFRSGFPAIDKQNEFTLYEMIDSGAAVLLKYTSVSFQDKQPYNGVNIIRTYNKKEVYYSYIPSKGLMALPSETEALIRLFEKDAVLMAEFANKHKLKAKKEADLIKLFAHYNTLKKAN</sequence>
<accession>A0AAT9GJD1</accession>
<gene>
    <name evidence="2" type="ORF">KACHI17_15260</name>
</gene>
<reference evidence="2" key="1">
    <citation type="submission" date="2024-02" db="EMBL/GenBank/DDBJ databases">
        <title>Sediminibacterium planktonica sp. nov. and Sediminibacterium longus sp. nov., isolated from surface lake and river water.</title>
        <authorList>
            <person name="Watanabe K."/>
            <person name="Takemine S."/>
            <person name="Ishii Y."/>
            <person name="Ogata Y."/>
            <person name="Shindo C."/>
            <person name="Suda W."/>
        </authorList>
    </citation>
    <scope>NUCLEOTIDE SEQUENCE</scope>
    <source>
        <strain evidence="2">KACHI17</strain>
    </source>
</reference>
<evidence type="ECO:0000256" key="1">
    <source>
        <dbReference type="SAM" id="SignalP"/>
    </source>
</evidence>
<dbReference type="EMBL" id="AP029612">
    <property type="protein sequence ID" value="BFG70645.1"/>
    <property type="molecule type" value="Genomic_DNA"/>
</dbReference>
<feature type="chain" id="PRO_5043848944" description="Secreted protein" evidence="1">
    <location>
        <begin position="23"/>
        <end position="240"/>
    </location>
</feature>
<keyword evidence="1" id="KW-0732">Signal</keyword>
<evidence type="ECO:0000313" key="2">
    <source>
        <dbReference type="EMBL" id="BFG70645.1"/>
    </source>
</evidence>
<feature type="signal peptide" evidence="1">
    <location>
        <begin position="1"/>
        <end position="22"/>
    </location>
</feature>
<name>A0AAT9GJD1_9BACT</name>
<dbReference type="AlphaFoldDB" id="A0AAT9GJD1"/>